<evidence type="ECO:0008006" key="16">
    <source>
        <dbReference type="Google" id="ProtNLM"/>
    </source>
</evidence>
<dbReference type="GO" id="GO:0032465">
    <property type="term" value="P:regulation of cytokinesis"/>
    <property type="evidence" value="ECO:0007669"/>
    <property type="project" value="TreeGrafter"/>
</dbReference>
<dbReference type="GO" id="GO:0055038">
    <property type="term" value="C:recycling endosome membrane"/>
    <property type="evidence" value="ECO:0007669"/>
    <property type="project" value="UniProtKB-SubCell"/>
</dbReference>
<name>A0AAV6FMR6_9TELE</name>
<sequence>MEQILMSSPGSHTDWDGDQSSLGFMLLDSNDPVTPCGNEETDKRQLRFEEGDRNVMSLSLGEIFSENALNLDDLFRTPQYSGVEQVFPWEQDAEPPASHWESQLSCSQNIPPSEHGEHLEESASPCSNASPAITSSVQQWAEDATDILESPRVCTVSLIAGDSTGDVEQEQGNQLSDVGGALGEACSANQTPAQLEGHQGEGEALTLTQASPEQRGSSESRAHHCSGPWSPEITVDQDGDGFVRMEEFLEFAAAYGAEQVKDLTRFLDPSGLGVISFEDFHRGITAISNGGSEPDLYRLELNATDARLPAEEYDELEGAEGAAFSHVIRVPPTEGKQKVVYGSGVRATAQSSFRVAQAGTMVLGMTDGGVSLSAPGAPQDTLQQAEVSDSVYLGSESAYSECETFTDEDTGALAPPELHEDVETDSGIENTLTEGDDHRNRFSLGADIHGHALSAVIGGEEEHFEDFGESNTSDLLLANHEEERPGPEDAGDPEPHPHPGSPKRCPPVLSPSSGKRLSSKKAARLLQNSALGLEGMGDLSHGLLDLTDTDITDKMLLLERRVCELEQDSALSEEQHSRLRQENLTLVHRANALEEQLKEQELRADDTLHTHTRKHRDAMAKLQRERDLEIENLQARLQQLDEENSELRSCVPCLRANIERLEEEKRKLQDEVEDMSERLNEELDSRRKMTDKLSHERHNNQKEKECMQELIEDLRKQLEHLQLFKLEMEAKRGRSPSAGLQEYNTRTREHELEQEIRRLKQDNRSLKEQNDELNGQIINLSIQGAKSLVSESFSESLAAEINSVSRSELMEAIHKQKEINFRLQDYIDRIIVAIMESNPSILEVK</sequence>
<dbReference type="Pfam" id="PF09457">
    <property type="entry name" value="RBD-FIP"/>
    <property type="match status" value="1"/>
</dbReference>
<dbReference type="GO" id="GO:0051301">
    <property type="term" value="P:cell division"/>
    <property type="evidence" value="ECO:0007669"/>
    <property type="project" value="UniProtKB-KW"/>
</dbReference>
<evidence type="ECO:0000313" key="15">
    <source>
        <dbReference type="Proteomes" id="UP000823561"/>
    </source>
</evidence>
<dbReference type="Proteomes" id="UP000823561">
    <property type="component" value="Chromosome 22"/>
</dbReference>
<keyword evidence="5" id="KW-0132">Cell division</keyword>
<evidence type="ECO:0000256" key="4">
    <source>
        <dbReference type="ARBA" id="ARBA00022448"/>
    </source>
</evidence>
<dbReference type="InterPro" id="IPR002048">
    <property type="entry name" value="EF_hand_dom"/>
</dbReference>
<keyword evidence="9" id="KW-0131">Cell cycle</keyword>
<dbReference type="AlphaFoldDB" id="A0AAV6FMR6"/>
<gene>
    <name evidence="14" type="ORF">AALO_G00274440</name>
</gene>
<dbReference type="PANTHER" id="PTHR15726:SF6">
    <property type="entry name" value="RAB11 FAMILY-INTERACTING PROTEIN 3"/>
    <property type="match status" value="1"/>
</dbReference>
<organism evidence="14 15">
    <name type="scientific">Alosa alosa</name>
    <name type="common">allis shad</name>
    <dbReference type="NCBI Taxonomy" id="278164"/>
    <lineage>
        <taxon>Eukaryota</taxon>
        <taxon>Metazoa</taxon>
        <taxon>Chordata</taxon>
        <taxon>Craniata</taxon>
        <taxon>Vertebrata</taxon>
        <taxon>Euteleostomi</taxon>
        <taxon>Actinopterygii</taxon>
        <taxon>Neopterygii</taxon>
        <taxon>Teleostei</taxon>
        <taxon>Clupei</taxon>
        <taxon>Clupeiformes</taxon>
        <taxon>Clupeoidei</taxon>
        <taxon>Clupeidae</taxon>
        <taxon>Alosa</taxon>
    </lineage>
</organism>
<dbReference type="InterPro" id="IPR037245">
    <property type="entry name" value="FIP-RBD_C_sf"/>
</dbReference>
<evidence type="ECO:0000256" key="8">
    <source>
        <dbReference type="ARBA" id="ARBA00023136"/>
    </source>
</evidence>
<keyword evidence="7 10" id="KW-0175">Coiled coil</keyword>
<evidence type="ECO:0000256" key="9">
    <source>
        <dbReference type="ARBA" id="ARBA00023306"/>
    </source>
</evidence>
<dbReference type="Gene3D" id="1.20.5.2440">
    <property type="match status" value="1"/>
</dbReference>
<comment type="subcellular location">
    <subcellularLocation>
        <location evidence="2">Cleavage furrow</location>
    </subcellularLocation>
    <subcellularLocation>
        <location evidence="1">Midbody</location>
    </subcellularLocation>
    <subcellularLocation>
        <location evidence="3">Recycling endosome membrane</location>
        <topology evidence="3">Peripheral membrane protein</topology>
    </subcellularLocation>
</comment>
<dbReference type="GO" id="GO:0030139">
    <property type="term" value="C:endocytic vesicle"/>
    <property type="evidence" value="ECO:0007669"/>
    <property type="project" value="TreeGrafter"/>
</dbReference>
<dbReference type="EMBL" id="JADWDJ010000022">
    <property type="protein sequence ID" value="KAG5262370.1"/>
    <property type="molecule type" value="Genomic_DNA"/>
</dbReference>
<feature type="region of interest" description="Disordered" evidence="11">
    <location>
        <begin position="94"/>
        <end position="131"/>
    </location>
</feature>
<proteinExistence type="predicted"/>
<evidence type="ECO:0000256" key="10">
    <source>
        <dbReference type="SAM" id="Coils"/>
    </source>
</evidence>
<feature type="domain" description="EF-hand" evidence="12">
    <location>
        <begin position="235"/>
        <end position="258"/>
    </location>
</feature>
<keyword evidence="4" id="KW-0813">Transport</keyword>
<evidence type="ECO:0000259" key="13">
    <source>
        <dbReference type="PROSITE" id="PS51511"/>
    </source>
</evidence>
<dbReference type="SUPFAM" id="SSF47473">
    <property type="entry name" value="EF-hand"/>
    <property type="match status" value="1"/>
</dbReference>
<dbReference type="SUPFAM" id="SSF144270">
    <property type="entry name" value="Eferin C-derminal domain-like"/>
    <property type="match status" value="1"/>
</dbReference>
<feature type="coiled-coil region" evidence="10">
    <location>
        <begin position="576"/>
        <end position="783"/>
    </location>
</feature>
<dbReference type="InterPro" id="IPR011992">
    <property type="entry name" value="EF-hand-dom_pair"/>
</dbReference>
<evidence type="ECO:0000256" key="5">
    <source>
        <dbReference type="ARBA" id="ARBA00022618"/>
    </source>
</evidence>
<comment type="caution">
    <text evidence="14">The sequence shown here is derived from an EMBL/GenBank/DDBJ whole genome shotgun (WGS) entry which is preliminary data.</text>
</comment>
<evidence type="ECO:0000256" key="3">
    <source>
        <dbReference type="ARBA" id="ARBA00004654"/>
    </source>
</evidence>
<dbReference type="PROSITE" id="PS50222">
    <property type="entry name" value="EF_HAND_2"/>
    <property type="match status" value="1"/>
</dbReference>
<evidence type="ECO:0000259" key="12">
    <source>
        <dbReference type="PROSITE" id="PS50222"/>
    </source>
</evidence>
<keyword evidence="8" id="KW-0472">Membrane</keyword>
<dbReference type="GO" id="GO:0030496">
    <property type="term" value="C:midbody"/>
    <property type="evidence" value="ECO:0007669"/>
    <property type="project" value="UniProtKB-SubCell"/>
</dbReference>
<evidence type="ECO:0000313" key="14">
    <source>
        <dbReference type="EMBL" id="KAG5262370.1"/>
    </source>
</evidence>
<evidence type="ECO:0000256" key="2">
    <source>
        <dbReference type="ARBA" id="ARBA00004626"/>
    </source>
</evidence>
<feature type="region of interest" description="Disordered" evidence="11">
    <location>
        <begin position="482"/>
        <end position="520"/>
    </location>
</feature>
<evidence type="ECO:0000256" key="11">
    <source>
        <dbReference type="SAM" id="MobiDB-lite"/>
    </source>
</evidence>
<dbReference type="FunFam" id="1.20.5.2440:FF:000001">
    <property type="entry name" value="RAB11 family interacting protein 4"/>
    <property type="match status" value="1"/>
</dbReference>
<feature type="region of interest" description="Disordered" evidence="11">
    <location>
        <begin position="418"/>
        <end position="439"/>
    </location>
</feature>
<evidence type="ECO:0000256" key="7">
    <source>
        <dbReference type="ARBA" id="ARBA00023054"/>
    </source>
</evidence>
<protein>
    <recommendedName>
        <fullName evidence="16">Rab11 family-interacting protein 3</fullName>
    </recommendedName>
</protein>
<feature type="compositionally biased region" description="Basic and acidic residues" evidence="11">
    <location>
        <begin position="482"/>
        <end position="497"/>
    </location>
</feature>
<dbReference type="PANTHER" id="PTHR15726">
    <property type="entry name" value="RAB11-FAMILY INTERACTING PROTEIN"/>
    <property type="match status" value="1"/>
</dbReference>
<dbReference type="Pfam" id="PF25450">
    <property type="entry name" value="Rab11-FIP3"/>
    <property type="match status" value="1"/>
</dbReference>
<dbReference type="InterPro" id="IPR019018">
    <property type="entry name" value="Rab-bd_FIP-RBD"/>
</dbReference>
<dbReference type="Gene3D" id="1.10.238.10">
    <property type="entry name" value="EF-hand"/>
    <property type="match status" value="1"/>
</dbReference>
<feature type="domain" description="FIP-RBD" evidence="13">
    <location>
        <begin position="783"/>
        <end position="845"/>
    </location>
</feature>
<feature type="compositionally biased region" description="Pro residues" evidence="11">
    <location>
        <begin position="498"/>
        <end position="509"/>
    </location>
</feature>
<dbReference type="InterPro" id="IPR057316">
    <property type="entry name" value="Rab11-FIP3/4_dom"/>
</dbReference>
<evidence type="ECO:0000256" key="6">
    <source>
        <dbReference type="ARBA" id="ARBA00022753"/>
    </source>
</evidence>
<dbReference type="InterPro" id="IPR051977">
    <property type="entry name" value="Rab11-interacting_regulator"/>
</dbReference>
<evidence type="ECO:0000256" key="1">
    <source>
        <dbReference type="ARBA" id="ARBA00004214"/>
    </source>
</evidence>
<feature type="region of interest" description="Disordered" evidence="11">
    <location>
        <begin position="208"/>
        <end position="232"/>
    </location>
</feature>
<dbReference type="GO" id="GO:0032154">
    <property type="term" value="C:cleavage furrow"/>
    <property type="evidence" value="ECO:0007669"/>
    <property type="project" value="UniProtKB-SubCell"/>
</dbReference>
<keyword evidence="15" id="KW-1185">Reference proteome</keyword>
<accession>A0AAV6FMR6</accession>
<feature type="compositionally biased region" description="Polar residues" evidence="11">
    <location>
        <begin position="100"/>
        <end position="111"/>
    </location>
</feature>
<reference evidence="14" key="1">
    <citation type="submission" date="2020-10" db="EMBL/GenBank/DDBJ databases">
        <title>Chromosome-scale genome assembly of the Allis shad, Alosa alosa.</title>
        <authorList>
            <person name="Margot Z."/>
            <person name="Christophe K."/>
            <person name="Cabau C."/>
            <person name="Louis A."/>
            <person name="Berthelot C."/>
            <person name="Parey E."/>
            <person name="Roest Crollius H."/>
            <person name="Montfort J."/>
            <person name="Robinson-Rechavi M."/>
            <person name="Bucao C."/>
            <person name="Bouchez O."/>
            <person name="Gislard M."/>
            <person name="Lluch J."/>
            <person name="Milhes M."/>
            <person name="Lampietro C."/>
            <person name="Lopez Roques C."/>
            <person name="Donnadieu C."/>
            <person name="Braasch I."/>
            <person name="Desvignes T."/>
            <person name="Postlethwait J."/>
            <person name="Bobe J."/>
            <person name="Guiguen Y."/>
        </authorList>
    </citation>
    <scope>NUCLEOTIDE SEQUENCE</scope>
    <source>
        <strain evidence="14">M-15738</strain>
        <tissue evidence="14">Blood</tissue>
    </source>
</reference>
<dbReference type="PROSITE" id="PS51511">
    <property type="entry name" value="FIP_RBD"/>
    <property type="match status" value="1"/>
</dbReference>
<keyword evidence="6" id="KW-0967">Endosome</keyword>
<dbReference type="GO" id="GO:0005509">
    <property type="term" value="F:calcium ion binding"/>
    <property type="evidence" value="ECO:0007669"/>
    <property type="project" value="InterPro"/>
</dbReference>
<dbReference type="GO" id="GO:0032456">
    <property type="term" value="P:endocytic recycling"/>
    <property type="evidence" value="ECO:0007669"/>
    <property type="project" value="TreeGrafter"/>
</dbReference>